<feature type="compositionally biased region" description="Gly residues" evidence="1">
    <location>
        <begin position="54"/>
        <end position="73"/>
    </location>
</feature>
<dbReference type="GO" id="GO:0006508">
    <property type="term" value="P:proteolysis"/>
    <property type="evidence" value="ECO:0007669"/>
    <property type="project" value="UniProtKB-KW"/>
</dbReference>
<comment type="caution">
    <text evidence="3">The sequence shown here is derived from an EMBL/GenBank/DDBJ whole genome shotgun (WGS) entry which is preliminary data.</text>
</comment>
<keyword evidence="3" id="KW-0645">Protease</keyword>
<name>A0A5S4ELA6_9PROT</name>
<dbReference type="EMBL" id="SWAD01000063">
    <property type="protein sequence ID" value="TMQ76116.1"/>
    <property type="molecule type" value="Genomic_DNA"/>
</dbReference>
<protein>
    <submittedName>
        <fullName evidence="3">SOS-response repressor and protease LexA</fullName>
    </submittedName>
</protein>
<keyword evidence="4" id="KW-1185">Reference proteome</keyword>
<dbReference type="InterPro" id="IPR036390">
    <property type="entry name" value="WH_DNA-bd_sf"/>
</dbReference>
<dbReference type="Proteomes" id="UP000306324">
    <property type="component" value="Unassembled WGS sequence"/>
</dbReference>
<proteinExistence type="predicted"/>
<dbReference type="RefSeq" id="WP_432432161.1">
    <property type="nucleotide sequence ID" value="NZ_SWAD01000063.1"/>
</dbReference>
<evidence type="ECO:0000313" key="3">
    <source>
        <dbReference type="EMBL" id="TMQ76116.1"/>
    </source>
</evidence>
<evidence type="ECO:0000259" key="2">
    <source>
        <dbReference type="Pfam" id="PF01726"/>
    </source>
</evidence>
<organism evidence="3 4">
    <name type="scientific">Candidatus Accumulibacter phosphatis</name>
    <dbReference type="NCBI Taxonomy" id="327160"/>
    <lineage>
        <taxon>Bacteria</taxon>
        <taxon>Pseudomonadati</taxon>
        <taxon>Pseudomonadota</taxon>
        <taxon>Betaproteobacteria</taxon>
        <taxon>Candidatus Accumulibacter</taxon>
    </lineage>
</organism>
<sequence>MPSLCSTHPQEALTPRQREILDFIRNRLTESGAPPTRLEICAAFGFASPNGRGSFAGPGQEGGDFHDGGGGTGDSSASVARTTRYRRGGGGQPVAGGGESARYAAVCA</sequence>
<dbReference type="InterPro" id="IPR006199">
    <property type="entry name" value="LexA_DNA-bd_dom"/>
</dbReference>
<dbReference type="InterPro" id="IPR036388">
    <property type="entry name" value="WH-like_DNA-bd_sf"/>
</dbReference>
<feature type="domain" description="LexA repressor DNA-binding" evidence="2">
    <location>
        <begin position="11"/>
        <end position="51"/>
    </location>
</feature>
<dbReference type="Pfam" id="PF01726">
    <property type="entry name" value="LexA_DNA_bind"/>
    <property type="match status" value="1"/>
</dbReference>
<evidence type="ECO:0000313" key="4">
    <source>
        <dbReference type="Proteomes" id="UP000306324"/>
    </source>
</evidence>
<keyword evidence="3" id="KW-0378">Hydrolase</keyword>
<reference evidence="3 4" key="1">
    <citation type="submission" date="2019-04" db="EMBL/GenBank/DDBJ databases">
        <title>A novel phosphate-accumulating bacterium identified in bioreactor for phosphate removal from wastewater.</title>
        <authorList>
            <person name="Kotlyarov R.Y."/>
            <person name="Beletsky A.V."/>
            <person name="Kallistova A.Y."/>
            <person name="Dorofeev A.G."/>
            <person name="Nikolaev Y.Y."/>
            <person name="Pimenov N.V."/>
            <person name="Ravin N.V."/>
            <person name="Mardanov A.V."/>
        </authorList>
    </citation>
    <scope>NUCLEOTIDE SEQUENCE [LARGE SCALE GENOMIC DNA]</scope>
    <source>
        <strain evidence="3 4">Bin19</strain>
    </source>
</reference>
<feature type="region of interest" description="Disordered" evidence="1">
    <location>
        <begin position="52"/>
        <end position="99"/>
    </location>
</feature>
<feature type="compositionally biased region" description="Gly residues" evidence="1">
    <location>
        <begin position="88"/>
        <end position="99"/>
    </location>
</feature>
<dbReference type="GO" id="GO:0004252">
    <property type="term" value="F:serine-type endopeptidase activity"/>
    <property type="evidence" value="ECO:0007669"/>
    <property type="project" value="InterPro"/>
</dbReference>
<gene>
    <name evidence="3" type="ORF">ACCUM_0110</name>
</gene>
<dbReference type="SUPFAM" id="SSF46785">
    <property type="entry name" value="Winged helix' DNA-binding domain"/>
    <property type="match status" value="1"/>
</dbReference>
<dbReference type="AlphaFoldDB" id="A0A5S4ELA6"/>
<dbReference type="Gene3D" id="1.10.10.10">
    <property type="entry name" value="Winged helix-like DNA-binding domain superfamily/Winged helix DNA-binding domain"/>
    <property type="match status" value="1"/>
</dbReference>
<accession>A0A5S4ELA6</accession>
<evidence type="ECO:0000256" key="1">
    <source>
        <dbReference type="SAM" id="MobiDB-lite"/>
    </source>
</evidence>